<evidence type="ECO:0000313" key="2">
    <source>
        <dbReference type="Proteomes" id="UP000007519"/>
    </source>
</evidence>
<keyword evidence="2" id="KW-1185">Reference proteome</keyword>
<organism evidence="1 2">
    <name type="scientific">Saprospira grandis (strain Lewin)</name>
    <dbReference type="NCBI Taxonomy" id="984262"/>
    <lineage>
        <taxon>Bacteria</taxon>
        <taxon>Pseudomonadati</taxon>
        <taxon>Bacteroidota</taxon>
        <taxon>Saprospiria</taxon>
        <taxon>Saprospirales</taxon>
        <taxon>Saprospiraceae</taxon>
        <taxon>Saprospira</taxon>
    </lineage>
</organism>
<dbReference type="HOGENOM" id="CLU_3383692_0_0_10"/>
<dbReference type="Proteomes" id="UP000007519">
    <property type="component" value="Chromosome"/>
</dbReference>
<dbReference type="AlphaFoldDB" id="H6L238"/>
<dbReference type="KEGG" id="sgn:SGRA_0838"/>
<sequence length="33" mass="3772">MAFFFGLKGQTASDENSYLGRSKLVDFLYESLH</sequence>
<protein>
    <submittedName>
        <fullName evidence="1">Uncharacterized protein</fullName>
    </submittedName>
</protein>
<reference evidence="1 2" key="1">
    <citation type="journal article" date="2012" name="Stand. Genomic Sci.">
        <title>Complete genome sequencing and analysis of Saprospira grandis str. Lewin, a predatory marine bacterium.</title>
        <authorList>
            <person name="Saw J.H."/>
            <person name="Yuryev A."/>
            <person name="Kanbe M."/>
            <person name="Hou S."/>
            <person name="Young A.G."/>
            <person name="Aizawa S."/>
            <person name="Alam M."/>
        </authorList>
    </citation>
    <scope>NUCLEOTIDE SEQUENCE [LARGE SCALE GENOMIC DNA]</scope>
    <source>
        <strain evidence="1 2">Lewin</strain>
    </source>
</reference>
<gene>
    <name evidence="1" type="ordered locus">SGRA_0838</name>
</gene>
<evidence type="ECO:0000313" key="1">
    <source>
        <dbReference type="EMBL" id="AFC23575.1"/>
    </source>
</evidence>
<accession>H6L238</accession>
<proteinExistence type="predicted"/>
<name>H6L238_SAPGL</name>
<dbReference type="EMBL" id="CP002831">
    <property type="protein sequence ID" value="AFC23575.1"/>
    <property type="molecule type" value="Genomic_DNA"/>
</dbReference>